<dbReference type="AlphaFoldDB" id="T1BEX9"/>
<dbReference type="SUPFAM" id="SSF58014">
    <property type="entry name" value="Coiled-coil domain of nucleotide exchange factor GrpE"/>
    <property type="match status" value="1"/>
</dbReference>
<dbReference type="GO" id="GO:0005829">
    <property type="term" value="C:cytosol"/>
    <property type="evidence" value="ECO:0007669"/>
    <property type="project" value="TreeGrafter"/>
</dbReference>
<comment type="caution">
    <text evidence="9">The sequence shown here is derived from an EMBL/GenBank/DDBJ whole genome shotgun (WGS) entry which is preliminary data.</text>
</comment>
<dbReference type="GO" id="GO:0006457">
    <property type="term" value="P:protein folding"/>
    <property type="evidence" value="ECO:0007669"/>
    <property type="project" value="InterPro"/>
</dbReference>
<name>T1BEX9_9ZZZZ</name>
<dbReference type="CDD" id="cd00446">
    <property type="entry name" value="GrpE"/>
    <property type="match status" value="1"/>
</dbReference>
<dbReference type="PANTHER" id="PTHR21237:SF23">
    <property type="entry name" value="GRPE PROTEIN HOMOLOG, MITOCHONDRIAL"/>
    <property type="match status" value="1"/>
</dbReference>
<feature type="compositionally biased region" description="Basic and acidic residues" evidence="8">
    <location>
        <begin position="1"/>
        <end position="19"/>
    </location>
</feature>
<dbReference type="GO" id="GO:0051082">
    <property type="term" value="F:unfolded protein binding"/>
    <property type="evidence" value="ECO:0007669"/>
    <property type="project" value="TreeGrafter"/>
</dbReference>
<dbReference type="Pfam" id="PF01025">
    <property type="entry name" value="GrpE"/>
    <property type="match status" value="1"/>
</dbReference>
<keyword evidence="5" id="KW-0346">Stress response</keyword>
<proteinExistence type="inferred from homology"/>
<comment type="subcellular location">
    <subcellularLocation>
        <location evidence="1">Cytoplasm</location>
    </subcellularLocation>
</comment>
<feature type="region of interest" description="Disordered" evidence="8">
    <location>
        <begin position="1"/>
        <end position="38"/>
    </location>
</feature>
<evidence type="ECO:0000256" key="6">
    <source>
        <dbReference type="ARBA" id="ARBA00023186"/>
    </source>
</evidence>
<evidence type="ECO:0000256" key="7">
    <source>
        <dbReference type="SAM" id="Coils"/>
    </source>
</evidence>
<protein>
    <submittedName>
        <fullName evidence="9">GrpE nucleotide exchange factor</fullName>
    </submittedName>
</protein>
<dbReference type="FunFam" id="2.30.22.10:FF:000001">
    <property type="entry name" value="Protein GrpE"/>
    <property type="match status" value="1"/>
</dbReference>
<dbReference type="NCBIfam" id="NF010737">
    <property type="entry name" value="PRK14139.1"/>
    <property type="match status" value="1"/>
</dbReference>
<dbReference type="NCBIfam" id="NF010748">
    <property type="entry name" value="PRK14150.1"/>
    <property type="match status" value="1"/>
</dbReference>
<reference evidence="9" key="2">
    <citation type="journal article" date="2014" name="ISME J.">
        <title>Microbial stratification in low pH oxic and suboxic macroscopic growths along an acid mine drainage.</title>
        <authorList>
            <person name="Mendez-Garcia C."/>
            <person name="Mesa V."/>
            <person name="Sprenger R.R."/>
            <person name="Richter M."/>
            <person name="Diez M.S."/>
            <person name="Solano J."/>
            <person name="Bargiela R."/>
            <person name="Golyshina O.V."/>
            <person name="Manteca A."/>
            <person name="Ramos J.L."/>
            <person name="Gallego J.R."/>
            <person name="Llorente I."/>
            <person name="Martins Dos Santos V.A."/>
            <person name="Jensen O.N."/>
            <person name="Pelaez A.I."/>
            <person name="Sanchez J."/>
            <person name="Ferrer M."/>
        </authorList>
    </citation>
    <scope>NUCLEOTIDE SEQUENCE</scope>
</reference>
<dbReference type="PANTHER" id="PTHR21237">
    <property type="entry name" value="GRPE PROTEIN"/>
    <property type="match status" value="1"/>
</dbReference>
<keyword evidence="4" id="KW-0963">Cytoplasm</keyword>
<dbReference type="SUPFAM" id="SSF51064">
    <property type="entry name" value="Head domain of nucleotide exchange factor GrpE"/>
    <property type="match status" value="1"/>
</dbReference>
<keyword evidence="6" id="KW-0143">Chaperone</keyword>
<sequence length="190" mass="21028">MILEDHESSLTPADRRDSPDSDPVEPASDEASRQTETLLAQLEASEARAREHWERYLRTAAELENLRKRAQREVESAHRFALEGFMSELLPVKDSLELGVADGPEQSTADIRQGVQLTLKLLTQLLTRCGIEEVDPQGELFDPERHEAIGTETVPGVEPDVILKVVQKGYILNGRLLRPARVVVAGSPGS</sequence>
<evidence type="ECO:0000256" key="3">
    <source>
        <dbReference type="ARBA" id="ARBA00011738"/>
    </source>
</evidence>
<evidence type="ECO:0000256" key="4">
    <source>
        <dbReference type="ARBA" id="ARBA00022490"/>
    </source>
</evidence>
<evidence type="ECO:0000313" key="9">
    <source>
        <dbReference type="EMBL" id="EQD52715.1"/>
    </source>
</evidence>
<dbReference type="PROSITE" id="PS01071">
    <property type="entry name" value="GRPE"/>
    <property type="match status" value="1"/>
</dbReference>
<keyword evidence="7" id="KW-0175">Coiled coil</keyword>
<dbReference type="Gene3D" id="2.30.22.10">
    <property type="entry name" value="Head domain of nucleotide exchange factor GrpE"/>
    <property type="match status" value="1"/>
</dbReference>
<dbReference type="InterPro" id="IPR000740">
    <property type="entry name" value="GrpE"/>
</dbReference>
<dbReference type="HAMAP" id="MF_01151">
    <property type="entry name" value="GrpE"/>
    <property type="match status" value="1"/>
</dbReference>
<accession>T1BEX9</accession>
<organism evidence="9">
    <name type="scientific">mine drainage metagenome</name>
    <dbReference type="NCBI Taxonomy" id="410659"/>
    <lineage>
        <taxon>unclassified sequences</taxon>
        <taxon>metagenomes</taxon>
        <taxon>ecological metagenomes</taxon>
    </lineage>
</organism>
<evidence type="ECO:0000256" key="8">
    <source>
        <dbReference type="SAM" id="MobiDB-lite"/>
    </source>
</evidence>
<dbReference type="Gene3D" id="3.90.20.20">
    <property type="match status" value="1"/>
</dbReference>
<feature type="coiled-coil region" evidence="7">
    <location>
        <begin position="53"/>
        <end position="80"/>
    </location>
</feature>
<dbReference type="EMBL" id="AUZY01006912">
    <property type="protein sequence ID" value="EQD52715.1"/>
    <property type="molecule type" value="Genomic_DNA"/>
</dbReference>
<reference evidence="9" key="1">
    <citation type="submission" date="2013-08" db="EMBL/GenBank/DDBJ databases">
        <authorList>
            <person name="Mendez C."/>
            <person name="Richter M."/>
            <person name="Ferrer M."/>
            <person name="Sanchez J."/>
        </authorList>
    </citation>
    <scope>NUCLEOTIDE SEQUENCE</scope>
</reference>
<evidence type="ECO:0000256" key="5">
    <source>
        <dbReference type="ARBA" id="ARBA00023016"/>
    </source>
</evidence>
<dbReference type="GO" id="GO:0042803">
    <property type="term" value="F:protein homodimerization activity"/>
    <property type="evidence" value="ECO:0007669"/>
    <property type="project" value="InterPro"/>
</dbReference>
<gene>
    <name evidence="9" type="ORF">B1B_10591</name>
</gene>
<dbReference type="PRINTS" id="PR00773">
    <property type="entry name" value="GRPEPROTEIN"/>
</dbReference>
<comment type="similarity">
    <text evidence="2">Belongs to the GrpE family.</text>
</comment>
<dbReference type="InterPro" id="IPR009012">
    <property type="entry name" value="GrpE_head"/>
</dbReference>
<evidence type="ECO:0000256" key="1">
    <source>
        <dbReference type="ARBA" id="ARBA00004496"/>
    </source>
</evidence>
<comment type="subunit">
    <text evidence="3">Homodimer.</text>
</comment>
<dbReference type="InterPro" id="IPR013805">
    <property type="entry name" value="GrpE_CC"/>
</dbReference>
<dbReference type="GO" id="GO:0000774">
    <property type="term" value="F:adenyl-nucleotide exchange factor activity"/>
    <property type="evidence" value="ECO:0007669"/>
    <property type="project" value="InterPro"/>
</dbReference>
<dbReference type="GO" id="GO:0051087">
    <property type="term" value="F:protein-folding chaperone binding"/>
    <property type="evidence" value="ECO:0007669"/>
    <property type="project" value="InterPro"/>
</dbReference>
<evidence type="ECO:0000256" key="2">
    <source>
        <dbReference type="ARBA" id="ARBA00009054"/>
    </source>
</evidence>